<dbReference type="Pfam" id="PF01556">
    <property type="entry name" value="DnaJ_C"/>
    <property type="match status" value="1"/>
</dbReference>
<keyword evidence="6" id="KW-0143">Chaperone</keyword>
<dbReference type="PROSITE" id="PS00636">
    <property type="entry name" value="DNAJ_1"/>
    <property type="match status" value="1"/>
</dbReference>
<evidence type="ECO:0000256" key="4">
    <source>
        <dbReference type="ARBA" id="ARBA00022771"/>
    </source>
</evidence>
<reference evidence="8 9" key="1">
    <citation type="submission" date="2021-10" db="EMBL/GenBank/DDBJ databases">
        <title>Anaerobic single-cell dispensing facilitates the cultivation of human gut bacteria.</title>
        <authorList>
            <person name="Afrizal A."/>
        </authorList>
    </citation>
    <scope>NUCLEOTIDE SEQUENCE [LARGE SCALE GENOMIC DNA]</scope>
    <source>
        <strain evidence="8 9">CLA-AA-H224</strain>
    </source>
</reference>
<protein>
    <submittedName>
        <fullName evidence="8">J domain-containing protein</fullName>
    </submittedName>
</protein>
<dbReference type="PROSITE" id="PS50076">
    <property type="entry name" value="DNAJ_2"/>
    <property type="match status" value="1"/>
</dbReference>
<evidence type="ECO:0000313" key="8">
    <source>
        <dbReference type="EMBL" id="MCC2220233.1"/>
    </source>
</evidence>
<evidence type="ECO:0000256" key="6">
    <source>
        <dbReference type="ARBA" id="ARBA00023186"/>
    </source>
</evidence>
<evidence type="ECO:0000256" key="1">
    <source>
        <dbReference type="ARBA" id="ARBA00022705"/>
    </source>
</evidence>
<evidence type="ECO:0000256" key="2">
    <source>
        <dbReference type="ARBA" id="ARBA00022723"/>
    </source>
</evidence>
<dbReference type="FunFam" id="2.60.260.20:FF:000005">
    <property type="entry name" value="Chaperone protein dnaJ 1, mitochondrial"/>
    <property type="match status" value="1"/>
</dbReference>
<dbReference type="InterPro" id="IPR008971">
    <property type="entry name" value="HSP40/DnaJ_pept-bd"/>
</dbReference>
<dbReference type="InterPro" id="IPR018253">
    <property type="entry name" value="DnaJ_domain_CS"/>
</dbReference>
<dbReference type="PANTHER" id="PTHR44145">
    <property type="entry name" value="DNAJ HOMOLOG SUBFAMILY A MEMBER 3, MITOCHONDRIAL"/>
    <property type="match status" value="1"/>
</dbReference>
<dbReference type="GO" id="GO:0051082">
    <property type="term" value="F:unfolded protein binding"/>
    <property type="evidence" value="ECO:0007669"/>
    <property type="project" value="InterPro"/>
</dbReference>
<dbReference type="Gene3D" id="1.10.287.110">
    <property type="entry name" value="DnaJ domain"/>
    <property type="match status" value="1"/>
</dbReference>
<keyword evidence="4" id="KW-0863">Zinc-finger</keyword>
<dbReference type="InterPro" id="IPR051938">
    <property type="entry name" value="Apopto_cytoskel_mod"/>
</dbReference>
<dbReference type="PANTHER" id="PTHR44145:SF3">
    <property type="entry name" value="DNAJ HOMOLOG SUBFAMILY A MEMBER 3, MITOCHONDRIAL"/>
    <property type="match status" value="1"/>
</dbReference>
<feature type="domain" description="J" evidence="7">
    <location>
        <begin position="4"/>
        <end position="69"/>
    </location>
</feature>
<dbReference type="PRINTS" id="PR00625">
    <property type="entry name" value="JDOMAIN"/>
</dbReference>
<keyword evidence="5" id="KW-0862">Zinc</keyword>
<accession>A0AAE3E101</accession>
<dbReference type="InterPro" id="IPR001623">
    <property type="entry name" value="DnaJ_domain"/>
</dbReference>
<organism evidence="8 9">
    <name type="scientific">Anthropogastromicrobium aceti</name>
    <dbReference type="NCBI Taxonomy" id="2981768"/>
    <lineage>
        <taxon>Bacteria</taxon>
        <taxon>Bacillati</taxon>
        <taxon>Bacillota</taxon>
        <taxon>Clostridia</taxon>
        <taxon>Lachnospirales</taxon>
        <taxon>Lachnospiraceae</taxon>
        <taxon>Anthropogastromicrobium</taxon>
    </lineage>
</organism>
<dbReference type="InterPro" id="IPR036869">
    <property type="entry name" value="J_dom_sf"/>
</dbReference>
<keyword evidence="1" id="KW-0235">DNA replication</keyword>
<dbReference type="SMART" id="SM00271">
    <property type="entry name" value="DnaJ"/>
    <property type="match status" value="1"/>
</dbReference>
<dbReference type="SUPFAM" id="SSF49493">
    <property type="entry name" value="HSP40/DnaJ peptide-binding domain"/>
    <property type="match status" value="2"/>
</dbReference>
<evidence type="ECO:0000313" key="9">
    <source>
        <dbReference type="Proteomes" id="UP001198200"/>
    </source>
</evidence>
<dbReference type="AlphaFoldDB" id="A0AAE3E101"/>
<dbReference type="GO" id="GO:0006457">
    <property type="term" value="P:protein folding"/>
    <property type="evidence" value="ECO:0007669"/>
    <property type="project" value="InterPro"/>
</dbReference>
<sequence>MKRDYYEVLGVSRSADASAIKKAYRKLAKKYHPDSNVGDASAAEHFKEVNEAYDVLGDEKKRKLYDQYGHAAFEEGFGQGANGYSGSYSGGAGGFGGFGGFKNAGQNGGYQEYHFNGNEADMDDILKNLFGGGHFKGGFGGTGSSGRRSYSYSGFGSGFGQGADGYSSYSDFGSDYGSGFGTGADEANSLDVKAEVTVSFDEAAFGANKRVRLQGSDGKVQTLEIKIPAGIDTGKTIRLKGKGNVGRNGRTGDLLLKVTVQDKLGFRREGMDVYTTVQIPFTTAVFGGEARIQTIHGDVICKIKPGTQSGSKIRLRGKGIVSMKDSKVFGDQYAVVEIQVPTTLTPQAARKLREFEAECAKTSGTSNGTHAA</sequence>
<comment type="caution">
    <text evidence="8">The sequence shown here is derived from an EMBL/GenBank/DDBJ whole genome shotgun (WGS) entry which is preliminary data.</text>
</comment>
<keyword evidence="2" id="KW-0479">Metal-binding</keyword>
<proteinExistence type="predicted"/>
<keyword evidence="3" id="KW-0677">Repeat</keyword>
<evidence type="ECO:0000256" key="3">
    <source>
        <dbReference type="ARBA" id="ARBA00022737"/>
    </source>
</evidence>
<evidence type="ECO:0000259" key="7">
    <source>
        <dbReference type="PROSITE" id="PS50076"/>
    </source>
</evidence>
<dbReference type="CDD" id="cd10747">
    <property type="entry name" value="DnaJ_C"/>
    <property type="match status" value="1"/>
</dbReference>
<keyword evidence="9" id="KW-1185">Reference proteome</keyword>
<evidence type="ECO:0000256" key="5">
    <source>
        <dbReference type="ARBA" id="ARBA00022833"/>
    </source>
</evidence>
<dbReference type="Proteomes" id="UP001198200">
    <property type="component" value="Unassembled WGS sequence"/>
</dbReference>
<dbReference type="CDD" id="cd06257">
    <property type="entry name" value="DnaJ"/>
    <property type="match status" value="1"/>
</dbReference>
<dbReference type="Pfam" id="PF00226">
    <property type="entry name" value="DnaJ"/>
    <property type="match status" value="1"/>
</dbReference>
<gene>
    <name evidence="8" type="ORF">LKD48_01050</name>
</gene>
<dbReference type="Gene3D" id="2.60.260.20">
    <property type="entry name" value="Urease metallochaperone UreE, N-terminal domain"/>
    <property type="match status" value="2"/>
</dbReference>
<dbReference type="EMBL" id="JAJEQN010000002">
    <property type="protein sequence ID" value="MCC2220233.1"/>
    <property type="molecule type" value="Genomic_DNA"/>
</dbReference>
<name>A0AAE3E101_9FIRM</name>
<dbReference type="GO" id="GO:0006260">
    <property type="term" value="P:DNA replication"/>
    <property type="evidence" value="ECO:0007669"/>
    <property type="project" value="UniProtKB-KW"/>
</dbReference>
<dbReference type="SUPFAM" id="SSF46565">
    <property type="entry name" value="Chaperone J-domain"/>
    <property type="match status" value="1"/>
</dbReference>
<dbReference type="GO" id="GO:0008270">
    <property type="term" value="F:zinc ion binding"/>
    <property type="evidence" value="ECO:0007669"/>
    <property type="project" value="UniProtKB-KW"/>
</dbReference>
<dbReference type="InterPro" id="IPR002939">
    <property type="entry name" value="DnaJ_C"/>
</dbReference>